<dbReference type="EMBL" id="RJJR01000002">
    <property type="protein sequence ID" value="RNI38948.1"/>
    <property type="molecule type" value="Genomic_DNA"/>
</dbReference>
<dbReference type="PROSITE" id="PS00622">
    <property type="entry name" value="HTH_LUXR_1"/>
    <property type="match status" value="1"/>
</dbReference>
<dbReference type="OrthoDB" id="9797341at2"/>
<dbReference type="SUPFAM" id="SSF46894">
    <property type="entry name" value="C-terminal effector domain of the bipartite response regulators"/>
    <property type="match status" value="1"/>
</dbReference>
<dbReference type="PRINTS" id="PR00038">
    <property type="entry name" value="HTHLUXR"/>
</dbReference>
<accession>A0A3M9NPI7</accession>
<dbReference type="PROSITE" id="PS50110">
    <property type="entry name" value="RESPONSE_REGULATORY"/>
    <property type="match status" value="1"/>
</dbReference>
<evidence type="ECO:0000259" key="5">
    <source>
        <dbReference type="PROSITE" id="PS50110"/>
    </source>
</evidence>
<keyword evidence="2 6" id="KW-0238">DNA-binding</keyword>
<feature type="modified residue" description="4-aspartylphosphate" evidence="3">
    <location>
        <position position="56"/>
    </location>
</feature>
<dbReference type="PANTHER" id="PTHR43214">
    <property type="entry name" value="TWO-COMPONENT RESPONSE REGULATOR"/>
    <property type="match status" value="1"/>
</dbReference>
<proteinExistence type="predicted"/>
<dbReference type="PROSITE" id="PS50043">
    <property type="entry name" value="HTH_LUXR_2"/>
    <property type="match status" value="1"/>
</dbReference>
<comment type="caution">
    <text evidence="6">The sequence shown here is derived from an EMBL/GenBank/DDBJ whole genome shotgun (WGS) entry which is preliminary data.</text>
</comment>
<dbReference type="InterPro" id="IPR039420">
    <property type="entry name" value="WalR-like"/>
</dbReference>
<keyword evidence="1 3" id="KW-0597">Phosphoprotein</keyword>
<dbReference type="GO" id="GO:0006355">
    <property type="term" value="P:regulation of DNA-templated transcription"/>
    <property type="evidence" value="ECO:0007669"/>
    <property type="project" value="InterPro"/>
</dbReference>
<dbReference type="InterPro" id="IPR001789">
    <property type="entry name" value="Sig_transdc_resp-reg_receiver"/>
</dbReference>
<dbReference type="SMART" id="SM00448">
    <property type="entry name" value="REC"/>
    <property type="match status" value="1"/>
</dbReference>
<feature type="domain" description="Response regulatory" evidence="5">
    <location>
        <begin position="3"/>
        <end position="121"/>
    </location>
</feature>
<evidence type="ECO:0000256" key="1">
    <source>
        <dbReference type="ARBA" id="ARBA00022553"/>
    </source>
</evidence>
<dbReference type="RefSeq" id="WP_123119513.1">
    <property type="nucleotide sequence ID" value="NZ_RJJR01000002.1"/>
</dbReference>
<name>A0A3M9NPI7_9BACT</name>
<dbReference type="GO" id="GO:0000160">
    <property type="term" value="P:phosphorelay signal transduction system"/>
    <property type="evidence" value="ECO:0007669"/>
    <property type="project" value="InterPro"/>
</dbReference>
<sequence>MTTIALIDDHKIFCDSLAGLINDFEGFTVKWSAQDGLKAIDLLQHDKNLPDIILLDIVMPALSGLEVAKWIYQNNKSIKVLALSMEEDDNTVIQMLQYGIKGYLLKNISSEELNTALNQVVKFGYYYTPIITGNIHKHIEKKIARKDTPEMSERENQLLHYLCTDMSYAEISKKIFLSESTIDTYRARLFEKFEVKNRIGLVLKAAHMGIVTL</sequence>
<reference evidence="6 7" key="1">
    <citation type="submission" date="2018-11" db="EMBL/GenBank/DDBJ databases">
        <title>Draft genome sequence of Ferruginibacter sp. BO-59.</title>
        <authorList>
            <person name="Im W.T."/>
        </authorList>
    </citation>
    <scope>NUCLEOTIDE SEQUENCE [LARGE SCALE GENOMIC DNA]</scope>
    <source>
        <strain evidence="6 7">BO-59</strain>
    </source>
</reference>
<feature type="domain" description="HTH luxR-type" evidence="4">
    <location>
        <begin position="144"/>
        <end position="209"/>
    </location>
</feature>
<dbReference type="Pfam" id="PF00072">
    <property type="entry name" value="Response_reg"/>
    <property type="match status" value="1"/>
</dbReference>
<dbReference type="AlphaFoldDB" id="A0A3M9NPI7"/>
<dbReference type="InterPro" id="IPR016032">
    <property type="entry name" value="Sig_transdc_resp-reg_C-effctor"/>
</dbReference>
<gene>
    <name evidence="6" type="ORF">EFY79_04625</name>
</gene>
<dbReference type="InterPro" id="IPR058245">
    <property type="entry name" value="NreC/VraR/RcsB-like_REC"/>
</dbReference>
<dbReference type="CDD" id="cd17535">
    <property type="entry name" value="REC_NarL-like"/>
    <property type="match status" value="1"/>
</dbReference>
<dbReference type="CDD" id="cd06170">
    <property type="entry name" value="LuxR_C_like"/>
    <property type="match status" value="1"/>
</dbReference>
<organism evidence="6 7">
    <name type="scientific">Hanamia caeni</name>
    <dbReference type="NCBI Taxonomy" id="2294116"/>
    <lineage>
        <taxon>Bacteria</taxon>
        <taxon>Pseudomonadati</taxon>
        <taxon>Bacteroidota</taxon>
        <taxon>Chitinophagia</taxon>
        <taxon>Chitinophagales</taxon>
        <taxon>Chitinophagaceae</taxon>
        <taxon>Hanamia</taxon>
    </lineage>
</organism>
<evidence type="ECO:0000313" key="6">
    <source>
        <dbReference type="EMBL" id="RNI38948.1"/>
    </source>
</evidence>
<dbReference type="SMART" id="SM00421">
    <property type="entry name" value="HTH_LUXR"/>
    <property type="match status" value="1"/>
</dbReference>
<dbReference type="InterPro" id="IPR011006">
    <property type="entry name" value="CheY-like_superfamily"/>
</dbReference>
<dbReference type="InterPro" id="IPR000792">
    <property type="entry name" value="Tscrpt_reg_LuxR_C"/>
</dbReference>
<keyword evidence="7" id="KW-1185">Reference proteome</keyword>
<dbReference type="GO" id="GO:0003677">
    <property type="term" value="F:DNA binding"/>
    <property type="evidence" value="ECO:0007669"/>
    <property type="project" value="UniProtKB-KW"/>
</dbReference>
<dbReference type="PANTHER" id="PTHR43214:SF43">
    <property type="entry name" value="TWO-COMPONENT RESPONSE REGULATOR"/>
    <property type="match status" value="1"/>
</dbReference>
<protein>
    <submittedName>
        <fullName evidence="6">DNA-binding response regulator</fullName>
    </submittedName>
</protein>
<dbReference type="SUPFAM" id="SSF52172">
    <property type="entry name" value="CheY-like"/>
    <property type="match status" value="1"/>
</dbReference>
<evidence type="ECO:0000313" key="7">
    <source>
        <dbReference type="Proteomes" id="UP000267223"/>
    </source>
</evidence>
<dbReference type="Proteomes" id="UP000267223">
    <property type="component" value="Unassembled WGS sequence"/>
</dbReference>
<dbReference type="Gene3D" id="3.40.50.2300">
    <property type="match status" value="1"/>
</dbReference>
<dbReference type="Pfam" id="PF00196">
    <property type="entry name" value="GerE"/>
    <property type="match status" value="1"/>
</dbReference>
<evidence type="ECO:0000256" key="2">
    <source>
        <dbReference type="ARBA" id="ARBA00023125"/>
    </source>
</evidence>
<evidence type="ECO:0000256" key="3">
    <source>
        <dbReference type="PROSITE-ProRule" id="PRU00169"/>
    </source>
</evidence>
<evidence type="ECO:0000259" key="4">
    <source>
        <dbReference type="PROSITE" id="PS50043"/>
    </source>
</evidence>